<protein>
    <submittedName>
        <fullName evidence="4">Phage terminase large subunit (GpA)</fullName>
    </submittedName>
</protein>
<dbReference type="InterPro" id="IPR046454">
    <property type="entry name" value="GpA_endonuclease"/>
</dbReference>
<name>A0A5C5WEI3_9PLAN</name>
<reference evidence="4 5" key="1">
    <citation type="submission" date="2019-02" db="EMBL/GenBank/DDBJ databases">
        <title>Deep-cultivation of Planctomycetes and their phenomic and genomic characterization uncovers novel biology.</title>
        <authorList>
            <person name="Wiegand S."/>
            <person name="Jogler M."/>
            <person name="Boedeker C."/>
            <person name="Pinto D."/>
            <person name="Vollmers J."/>
            <person name="Rivas-Marin E."/>
            <person name="Kohn T."/>
            <person name="Peeters S.H."/>
            <person name="Heuer A."/>
            <person name="Rast P."/>
            <person name="Oberbeckmann S."/>
            <person name="Bunk B."/>
            <person name="Jeske O."/>
            <person name="Meyerdierks A."/>
            <person name="Storesund J.E."/>
            <person name="Kallscheuer N."/>
            <person name="Luecker S."/>
            <person name="Lage O.M."/>
            <person name="Pohl T."/>
            <person name="Merkel B.J."/>
            <person name="Hornburger P."/>
            <person name="Mueller R.-W."/>
            <person name="Bruemmer F."/>
            <person name="Labrenz M."/>
            <person name="Spormann A.M."/>
            <person name="Op Den Camp H."/>
            <person name="Overmann J."/>
            <person name="Amann R."/>
            <person name="Jetten M.S.M."/>
            <person name="Mascher T."/>
            <person name="Medema M.H."/>
            <person name="Devos D.P."/>
            <person name="Kaster A.-K."/>
            <person name="Ovreas L."/>
            <person name="Rohde M."/>
            <person name="Galperin M.Y."/>
            <person name="Jogler C."/>
        </authorList>
    </citation>
    <scope>NUCLEOTIDE SEQUENCE [LARGE SCALE GENOMIC DNA]</scope>
    <source>
        <strain evidence="4 5">KOR42</strain>
    </source>
</reference>
<feature type="domain" description="Phage terminase large subunit GpA ATPase" evidence="2">
    <location>
        <begin position="36"/>
        <end position="291"/>
    </location>
</feature>
<dbReference type="GO" id="GO:0016887">
    <property type="term" value="F:ATP hydrolysis activity"/>
    <property type="evidence" value="ECO:0007669"/>
    <property type="project" value="InterPro"/>
</dbReference>
<feature type="compositionally biased region" description="Low complexity" evidence="1">
    <location>
        <begin position="645"/>
        <end position="656"/>
    </location>
</feature>
<dbReference type="OrthoDB" id="5181253at2"/>
<sequence>MISFVLAPEVYQCILPRERIATAEWLTSKLKLTGDSKLKGFYRLDLFPHFKEPCECFDDPEIEIITLQTAAQIGKTVWAQGCIAKVADTDPHPMAFADADEKSTKRVLDRMWRLFDSCESLSKVCPPPHRRTNDHMTLTTCVVHGAWAGSAATAADYGAFIVVLNETDKMKQRSTDTEADFRWLMQERTKGYVGRKVLQISTPSLTGSSFIEQQRLAGDNRARMVPCPHCNHFQELRTGNGKEKGGIKFEKLKDGKLSAAKARETAWYECEKCDKKIEEHHRYEMLNAGLWVPEGCVVKKGKITGEPARRGHHASFGPLSTLHSLLPGVTIGVYAEEYVKSLLAAENRRQARQNFVNSWEGNTFDPSPVTVQPNQVILRLGVDDPLRICPEWAVFLTLAGDVGRIAEELIFYWWVSAWGSHARGQLVDLGIAWDRHEMFDVIRSAVYPHADGGNPLRPVVSGFDSGSITNQVYELCKELPATWPIKGSSIDPDRPFVAGDFPEMYRPGLQRHGLNQHEIRRRLRAKRFDLLTANTQRSQEWVEDQLTGMIKREDPGWYSIPLEALQGQTISEIDLVKHLLGDYLDGSSWKKRYDDQHFRDAWRYSVILAWYHTANGRNWKNLTRRAKSAAKNTWQGARLRPTLRRPPGLTPGKADR</sequence>
<dbReference type="InterPro" id="IPR046453">
    <property type="entry name" value="GpA_ATPase"/>
</dbReference>
<feature type="domain" description="Terminase large subunit GpA endonuclease" evidence="3">
    <location>
        <begin position="319"/>
        <end position="499"/>
    </location>
</feature>
<keyword evidence="5" id="KW-1185">Reference proteome</keyword>
<dbReference type="RefSeq" id="WP_146511365.1">
    <property type="nucleotide sequence ID" value="NZ_SIHI01000019.1"/>
</dbReference>
<dbReference type="AlphaFoldDB" id="A0A5C5WEI3"/>
<gene>
    <name evidence="4" type="ORF">KOR42_39460</name>
</gene>
<dbReference type="Pfam" id="PF20454">
    <property type="entry name" value="GpA_nuclease"/>
    <property type="match status" value="1"/>
</dbReference>
<evidence type="ECO:0000259" key="2">
    <source>
        <dbReference type="Pfam" id="PF05876"/>
    </source>
</evidence>
<evidence type="ECO:0000313" key="4">
    <source>
        <dbReference type="EMBL" id="TWT49030.1"/>
    </source>
</evidence>
<evidence type="ECO:0000259" key="3">
    <source>
        <dbReference type="Pfam" id="PF20454"/>
    </source>
</evidence>
<accession>A0A5C5WEI3</accession>
<dbReference type="EMBL" id="SIHI01000019">
    <property type="protein sequence ID" value="TWT49030.1"/>
    <property type="molecule type" value="Genomic_DNA"/>
</dbReference>
<feature type="region of interest" description="Disordered" evidence="1">
    <location>
        <begin position="630"/>
        <end position="656"/>
    </location>
</feature>
<dbReference type="Pfam" id="PF05876">
    <property type="entry name" value="GpA_ATPase"/>
    <property type="match status" value="1"/>
</dbReference>
<evidence type="ECO:0000313" key="5">
    <source>
        <dbReference type="Proteomes" id="UP000317243"/>
    </source>
</evidence>
<dbReference type="GO" id="GO:0004519">
    <property type="term" value="F:endonuclease activity"/>
    <property type="evidence" value="ECO:0007669"/>
    <property type="project" value="InterPro"/>
</dbReference>
<dbReference type="Proteomes" id="UP000317243">
    <property type="component" value="Unassembled WGS sequence"/>
</dbReference>
<comment type="caution">
    <text evidence="4">The sequence shown here is derived from an EMBL/GenBank/DDBJ whole genome shotgun (WGS) entry which is preliminary data.</text>
</comment>
<evidence type="ECO:0000256" key="1">
    <source>
        <dbReference type="SAM" id="MobiDB-lite"/>
    </source>
</evidence>
<proteinExistence type="predicted"/>
<organism evidence="4 5">
    <name type="scientific">Thalassoglobus neptunius</name>
    <dbReference type="NCBI Taxonomy" id="1938619"/>
    <lineage>
        <taxon>Bacteria</taxon>
        <taxon>Pseudomonadati</taxon>
        <taxon>Planctomycetota</taxon>
        <taxon>Planctomycetia</taxon>
        <taxon>Planctomycetales</taxon>
        <taxon>Planctomycetaceae</taxon>
        <taxon>Thalassoglobus</taxon>
    </lineage>
</organism>